<dbReference type="EMBL" id="BAAFSV010000001">
    <property type="protein sequence ID" value="GAB1309926.1"/>
    <property type="molecule type" value="Genomic_DNA"/>
</dbReference>
<dbReference type="PANTHER" id="PTHR24148:SF82">
    <property type="entry name" value="HETEROKARYON INCOMPATIBILITY DOMAIN-CONTAINING PROTEIN"/>
    <property type="match status" value="1"/>
</dbReference>
<feature type="compositionally biased region" description="Low complexity" evidence="2">
    <location>
        <begin position="565"/>
        <end position="576"/>
    </location>
</feature>
<feature type="region of interest" description="Disordered" evidence="2">
    <location>
        <begin position="1"/>
        <end position="29"/>
    </location>
</feature>
<keyword evidence="5" id="KW-1185">Reference proteome</keyword>
<name>A0ABQ0FWP1_9PEZI</name>
<sequence length="725" mass="81881">MGFRGEFHAPPRNTVDADETQTNFDREQSSRNVISMEKNNPRIAFSPGRLTLYDFAKEQEAWERAELERQRREEERLAKEKTLQSAVLDEFYRYRRIQDSYGSRLLVLKPGDKGDKLSGRLEDFWVGHTRGYKALSYVWGEPLFTDAIFIEGKKLAITDSLGTALRRIRPSRGQPPLRIWIDQICINQKDTVERSQQVRLMHTIFKDASQVLVWLGADSEGHASRAFQLAESLKSIFDDKLLARLCKSKGPNFDWIPPEYWKSLRELSKLPWFRRVWIPQEIGTDADAIVHWGTESIKWAVLHKAMRKLETQGWELKKKHKIDTTVVTVLFRRFAEPPPGEAASEARLSFVYQLCLGARNVATDPRDYVYSQLGHTSAWIESEKAMIIQPDYDNTVAAVYHEIAIRALTVDNTLILLNAVSDRGEPRPPLPHGQTLPMWVPHWDAGRYGSVIGYPGRYKASGSRRSEITKSSFEDNHRTLVVRGVVIDSIDDMTPKFTASSFSPDSTKKELIQTAWRLCRRGTKPTQPAKFTTQPTYPPDPSTPALKAFLDVLAPAARLTPPSHPSSSSPTTNPSPGDTRPQHTDYSYHCGVAALDKLFPPVGPSAFSTKYDPRKLLLREAESGEAAPERKLNPAAWMQVAEDHAVHRRLGVTREEGYFAVVPPTAKPGDVLCVLIGGETPYVLRADPKDGERYLFVGEAYVPGLMEDEKGVFGAGAEVKKFRIR</sequence>
<accession>A0ABQ0FWP1</accession>
<gene>
    <name evidence="4" type="ORF">MFIFM68171_00136</name>
</gene>
<dbReference type="InterPro" id="IPR052895">
    <property type="entry name" value="HetReg/Transcr_Mod"/>
</dbReference>
<organism evidence="4 5">
    <name type="scientific">Madurella fahalii</name>
    <dbReference type="NCBI Taxonomy" id="1157608"/>
    <lineage>
        <taxon>Eukaryota</taxon>
        <taxon>Fungi</taxon>
        <taxon>Dikarya</taxon>
        <taxon>Ascomycota</taxon>
        <taxon>Pezizomycotina</taxon>
        <taxon>Sordariomycetes</taxon>
        <taxon>Sordariomycetidae</taxon>
        <taxon>Sordariales</taxon>
        <taxon>Sordariales incertae sedis</taxon>
        <taxon>Madurella</taxon>
    </lineage>
</organism>
<evidence type="ECO:0000256" key="1">
    <source>
        <dbReference type="SAM" id="Coils"/>
    </source>
</evidence>
<feature type="region of interest" description="Disordered" evidence="2">
    <location>
        <begin position="522"/>
        <end position="545"/>
    </location>
</feature>
<proteinExistence type="predicted"/>
<evidence type="ECO:0000313" key="5">
    <source>
        <dbReference type="Proteomes" id="UP001628179"/>
    </source>
</evidence>
<feature type="compositionally biased region" description="Polar residues" evidence="2">
    <location>
        <begin position="524"/>
        <end position="535"/>
    </location>
</feature>
<dbReference type="Proteomes" id="UP001628179">
    <property type="component" value="Unassembled WGS sequence"/>
</dbReference>
<reference evidence="4 5" key="1">
    <citation type="submission" date="2024-09" db="EMBL/GenBank/DDBJ databases">
        <title>Itraconazole resistance in Madurella fahalii resulting from another homologue of gene encoding cytochrome P450 14-alpha sterol demethylase (CYP51).</title>
        <authorList>
            <person name="Yoshioka I."/>
            <person name="Fahal A.H."/>
            <person name="Kaneko S."/>
            <person name="Yaguchi T."/>
        </authorList>
    </citation>
    <scope>NUCLEOTIDE SEQUENCE [LARGE SCALE GENOMIC DNA]</scope>
    <source>
        <strain evidence="4 5">IFM 68171</strain>
    </source>
</reference>
<protein>
    <submittedName>
        <fullName evidence="4">Heterokaryon incompatibility domain-containing protein</fullName>
    </submittedName>
</protein>
<evidence type="ECO:0000313" key="4">
    <source>
        <dbReference type="EMBL" id="GAB1309926.1"/>
    </source>
</evidence>
<feature type="coiled-coil region" evidence="1">
    <location>
        <begin position="57"/>
        <end position="84"/>
    </location>
</feature>
<comment type="caution">
    <text evidence="4">The sequence shown here is derived from an EMBL/GenBank/DDBJ whole genome shotgun (WGS) entry which is preliminary data.</text>
</comment>
<keyword evidence="1" id="KW-0175">Coiled coil</keyword>
<feature type="region of interest" description="Disordered" evidence="2">
    <location>
        <begin position="558"/>
        <end position="585"/>
    </location>
</feature>
<dbReference type="InterPro" id="IPR010730">
    <property type="entry name" value="HET"/>
</dbReference>
<evidence type="ECO:0000259" key="3">
    <source>
        <dbReference type="Pfam" id="PF06985"/>
    </source>
</evidence>
<dbReference type="RefSeq" id="XP_070911659.1">
    <property type="nucleotide sequence ID" value="XM_071055558.1"/>
</dbReference>
<feature type="domain" description="Heterokaryon incompatibility" evidence="3">
    <location>
        <begin position="132"/>
        <end position="281"/>
    </location>
</feature>
<evidence type="ECO:0000256" key="2">
    <source>
        <dbReference type="SAM" id="MobiDB-lite"/>
    </source>
</evidence>
<dbReference type="PANTHER" id="PTHR24148">
    <property type="entry name" value="ANKYRIN REPEAT DOMAIN-CONTAINING PROTEIN 39 HOMOLOG-RELATED"/>
    <property type="match status" value="1"/>
</dbReference>
<dbReference type="Pfam" id="PF06985">
    <property type="entry name" value="HET"/>
    <property type="match status" value="1"/>
</dbReference>
<dbReference type="GeneID" id="98170881"/>
<dbReference type="Pfam" id="PF26639">
    <property type="entry name" value="Het-6_barrel"/>
    <property type="match status" value="1"/>
</dbReference>